<sequence length="86" mass="9656">MAHAHSVRALQRPVDTNPRIGAQGQSAHVSEPWEMRRPERLGRKEVNLWGQEDPAARKSLMFRGGWVDVYTGSRLNGSGHSHTDAR</sequence>
<accession>A0ABQ9TK15</accession>
<evidence type="ECO:0000313" key="3">
    <source>
        <dbReference type="Proteomes" id="UP001266305"/>
    </source>
</evidence>
<comment type="caution">
    <text evidence="2">The sequence shown here is derived from an EMBL/GenBank/DDBJ whole genome shotgun (WGS) entry which is preliminary data.</text>
</comment>
<evidence type="ECO:0000256" key="1">
    <source>
        <dbReference type="SAM" id="MobiDB-lite"/>
    </source>
</evidence>
<proteinExistence type="predicted"/>
<dbReference type="EMBL" id="JASSZA010000021">
    <property type="protein sequence ID" value="KAK2085107.1"/>
    <property type="molecule type" value="Genomic_DNA"/>
</dbReference>
<evidence type="ECO:0000313" key="2">
    <source>
        <dbReference type="EMBL" id="KAK2085107.1"/>
    </source>
</evidence>
<feature type="region of interest" description="Disordered" evidence="1">
    <location>
        <begin position="1"/>
        <end position="38"/>
    </location>
</feature>
<protein>
    <submittedName>
        <fullName evidence="2">Uncharacterized protein</fullName>
    </submittedName>
</protein>
<reference evidence="2 3" key="1">
    <citation type="submission" date="2023-05" db="EMBL/GenBank/DDBJ databases">
        <title>B98-5 Cell Line De Novo Hybrid Assembly: An Optical Mapping Approach.</title>
        <authorList>
            <person name="Kananen K."/>
            <person name="Auerbach J.A."/>
            <person name="Kautto E."/>
            <person name="Blachly J.S."/>
        </authorList>
    </citation>
    <scope>NUCLEOTIDE SEQUENCE [LARGE SCALE GENOMIC DNA]</scope>
    <source>
        <strain evidence="2">B95-8</strain>
        <tissue evidence="2">Cell line</tissue>
    </source>
</reference>
<keyword evidence="3" id="KW-1185">Reference proteome</keyword>
<name>A0ABQ9TK15_SAGOE</name>
<gene>
    <name evidence="2" type="ORF">P7K49_036407</name>
</gene>
<organism evidence="2 3">
    <name type="scientific">Saguinus oedipus</name>
    <name type="common">Cotton-top tamarin</name>
    <name type="synonym">Oedipomidas oedipus</name>
    <dbReference type="NCBI Taxonomy" id="9490"/>
    <lineage>
        <taxon>Eukaryota</taxon>
        <taxon>Metazoa</taxon>
        <taxon>Chordata</taxon>
        <taxon>Craniata</taxon>
        <taxon>Vertebrata</taxon>
        <taxon>Euteleostomi</taxon>
        <taxon>Mammalia</taxon>
        <taxon>Eutheria</taxon>
        <taxon>Euarchontoglires</taxon>
        <taxon>Primates</taxon>
        <taxon>Haplorrhini</taxon>
        <taxon>Platyrrhini</taxon>
        <taxon>Cebidae</taxon>
        <taxon>Callitrichinae</taxon>
        <taxon>Saguinus</taxon>
    </lineage>
</organism>
<dbReference type="Proteomes" id="UP001266305">
    <property type="component" value="Unassembled WGS sequence"/>
</dbReference>